<evidence type="ECO:0000313" key="2">
    <source>
        <dbReference type="EMBL" id="TRM68793.1"/>
    </source>
</evidence>
<accession>A0A550CVJ6</accession>
<evidence type="ECO:0000256" key="1">
    <source>
        <dbReference type="SAM" id="MobiDB-lite"/>
    </source>
</evidence>
<name>A0A550CVJ6_9AGAR</name>
<feature type="compositionally biased region" description="Low complexity" evidence="1">
    <location>
        <begin position="316"/>
        <end position="339"/>
    </location>
</feature>
<feature type="compositionally biased region" description="Low complexity" evidence="1">
    <location>
        <begin position="283"/>
        <end position="299"/>
    </location>
</feature>
<sequence length="779" mass="84289">MSARSAVSLSFSPRSRSWRQIIPFRRRRSRTSINMPSSRRPSRDGLIRKLARNCVRKACWPAAAPSIHEPIRVLSHPVYRSGGSSDFVYEARLEDAVAHMSGMPASSESRSHSPRPASPRPLSTRHSSGNARSHSPSDNVHSSVPYMPRAGYRVYTPLREMLQQERWTDETLAERFAQTGVVPDDEENLAGVGTYHVDEAASGSTPRPTPRTLVLQEANSVNPGIQLQQPTPSSIAVARQSNMNNQNEQQGPSTSTLSRTAPTPDFDTPAMVSTGQTTPAQHSPPSARRPSSLRHVVATGSGGSGTSEGGIGGGSVRSAGGASARGSGEASVRGSGEASVRGSGGASVQGSRGASVPAASEEAMRATGEWPAPAVALQVGRSHRSASAALNERSHWSTGTTLAPPARTRSSGWMTTTTENSAASIVAPNERIHWSPGPAMPPDRISLGPATPPNRISFAHVHPPLPIFSPLPTPTFRFPRTPPRVPTGTAVHNGLSTPVSAQRNGHNADDISSLSYGSVPPSPIRREAESAVSRSQSAQRQAEAPLPPSPVGDRTPRPQPSMESWMTPNSLGTERSVQESEAEPVLFKVSQVPVGFQEALRNAQHLARDACDWMPHASQNYNYAARRAACSAIKQTLLAVRRVLTDFRDVAVTVNRPVVRKDTAGCADGVQLLMIACLEFRQRLDSDVASAFNCDRTWLQQQRERMKRYEDQIRKSVVNVASHAQRQQSDERRQKRAVHRALETEFNMKLRELKQNCASLRAMRERFEGLAQQALDGSA</sequence>
<feature type="region of interest" description="Disordered" evidence="1">
    <location>
        <begin position="477"/>
        <end position="579"/>
    </location>
</feature>
<feature type="region of interest" description="Disordered" evidence="1">
    <location>
        <begin position="244"/>
        <end position="367"/>
    </location>
</feature>
<dbReference type="EMBL" id="VDMD01000001">
    <property type="protein sequence ID" value="TRM68793.1"/>
    <property type="molecule type" value="Genomic_DNA"/>
</dbReference>
<reference evidence="2 3" key="1">
    <citation type="journal article" date="2019" name="New Phytol.">
        <title>Comparative genomics reveals unique wood-decay strategies and fruiting body development in the Schizophyllaceae.</title>
        <authorList>
            <person name="Almasi E."/>
            <person name="Sahu N."/>
            <person name="Krizsan K."/>
            <person name="Balint B."/>
            <person name="Kovacs G.M."/>
            <person name="Kiss B."/>
            <person name="Cseklye J."/>
            <person name="Drula E."/>
            <person name="Henrissat B."/>
            <person name="Nagy I."/>
            <person name="Chovatia M."/>
            <person name="Adam C."/>
            <person name="LaButti K."/>
            <person name="Lipzen A."/>
            <person name="Riley R."/>
            <person name="Grigoriev I.V."/>
            <person name="Nagy L.G."/>
        </authorList>
    </citation>
    <scope>NUCLEOTIDE SEQUENCE [LARGE SCALE GENOMIC DNA]</scope>
    <source>
        <strain evidence="2 3">NL-1724</strain>
    </source>
</reference>
<feature type="compositionally biased region" description="Polar residues" evidence="1">
    <location>
        <begin position="271"/>
        <end position="281"/>
    </location>
</feature>
<organism evidence="2 3">
    <name type="scientific">Schizophyllum amplum</name>
    <dbReference type="NCBI Taxonomy" id="97359"/>
    <lineage>
        <taxon>Eukaryota</taxon>
        <taxon>Fungi</taxon>
        <taxon>Dikarya</taxon>
        <taxon>Basidiomycota</taxon>
        <taxon>Agaricomycotina</taxon>
        <taxon>Agaricomycetes</taxon>
        <taxon>Agaricomycetidae</taxon>
        <taxon>Agaricales</taxon>
        <taxon>Schizophyllaceae</taxon>
        <taxon>Schizophyllum</taxon>
    </lineage>
</organism>
<comment type="caution">
    <text evidence="2">The sequence shown here is derived from an EMBL/GenBank/DDBJ whole genome shotgun (WGS) entry which is preliminary data.</text>
</comment>
<dbReference type="OrthoDB" id="10681146at2759"/>
<gene>
    <name evidence="2" type="ORF">BD626DRAFT_471848</name>
</gene>
<keyword evidence="3" id="KW-1185">Reference proteome</keyword>
<feature type="compositionally biased region" description="Low complexity" evidence="1">
    <location>
        <begin position="530"/>
        <end position="544"/>
    </location>
</feature>
<dbReference type="Proteomes" id="UP000320762">
    <property type="component" value="Unassembled WGS sequence"/>
</dbReference>
<feature type="region of interest" description="Disordered" evidence="1">
    <location>
        <begin position="100"/>
        <end position="145"/>
    </location>
</feature>
<protein>
    <submittedName>
        <fullName evidence="2">Uncharacterized protein</fullName>
    </submittedName>
</protein>
<evidence type="ECO:0000313" key="3">
    <source>
        <dbReference type="Proteomes" id="UP000320762"/>
    </source>
</evidence>
<feature type="compositionally biased region" description="Polar residues" evidence="1">
    <location>
        <begin position="126"/>
        <end position="142"/>
    </location>
</feature>
<feature type="compositionally biased region" description="Polar residues" evidence="1">
    <location>
        <begin position="561"/>
        <end position="575"/>
    </location>
</feature>
<proteinExistence type="predicted"/>
<dbReference type="AlphaFoldDB" id="A0A550CVJ6"/>
<feature type="compositionally biased region" description="Polar residues" evidence="1">
    <location>
        <begin position="244"/>
        <end position="261"/>
    </location>
</feature>
<feature type="region of interest" description="Disordered" evidence="1">
    <location>
        <begin position="386"/>
        <end position="413"/>
    </location>
</feature>
<feature type="compositionally biased region" description="Gly residues" evidence="1">
    <location>
        <begin position="300"/>
        <end position="315"/>
    </location>
</feature>
<feature type="compositionally biased region" description="Polar residues" evidence="1">
    <location>
        <begin position="494"/>
        <end position="516"/>
    </location>
</feature>